<reference evidence="2" key="1">
    <citation type="journal article" date="2024" name="Proc. Natl. Acad. Sci. U.S.A.">
        <title>Extraordinary preservation of gene collinearity over three hundred million years revealed in homosporous lycophytes.</title>
        <authorList>
            <person name="Li C."/>
            <person name="Wickell D."/>
            <person name="Kuo L.Y."/>
            <person name="Chen X."/>
            <person name="Nie B."/>
            <person name="Liao X."/>
            <person name="Peng D."/>
            <person name="Ji J."/>
            <person name="Jenkins J."/>
            <person name="Williams M."/>
            <person name="Shu S."/>
            <person name="Plott C."/>
            <person name="Barry K."/>
            <person name="Rajasekar S."/>
            <person name="Grimwood J."/>
            <person name="Han X."/>
            <person name="Sun S."/>
            <person name="Hou Z."/>
            <person name="He W."/>
            <person name="Dai G."/>
            <person name="Sun C."/>
            <person name="Schmutz J."/>
            <person name="Leebens-Mack J.H."/>
            <person name="Li F.W."/>
            <person name="Wang L."/>
        </authorList>
    </citation>
    <scope>NUCLEOTIDE SEQUENCE [LARGE SCALE GENOMIC DNA]</scope>
    <source>
        <strain evidence="2">cv. PW_Plant_1</strain>
    </source>
</reference>
<protein>
    <submittedName>
        <fullName evidence="1">Uncharacterized protein</fullName>
    </submittedName>
</protein>
<sequence>MDSDDEKLDELPMLKSELKGQYSPDEFLPDGSLMHLRMVNVRPDSNFEGNHLAEQGDSDVRHGHLWKSGPLGKCDDPYCTTCPTNDGYSQFGALPNRRPVRSAVFGRARNVKEKVYGWSRFLAPGVLNPHTKLIQRWNKFFVISCLIAIFLDPLFFFLLSVDQTVYCIVFNVTFSTVITILRSITDFIYFLHMLLQFRLAYVAPASGSGELIDDPKKIASHYLKGWFLIDLIAVLPLPQVMIWLIVEDHIGKDSSANATKNLLRVTLLFQYVPRIIRFLPLLAGHSPNGFIFETAWANFVINILMYLLGGHVVGSCWYLFGLQRVNQCLQDACHNATEVGCVQQFLDCGRGRQINETMSRINSSKWESWTQNQNASNCFSSSPYVFTYGIYLTAVPITGDIYTVVDKYIYSLFWGFQQISSLAGNQMPSLFIWEVLFTMGIVGLGLLLLTLLIGNMQNFLQSLGRRDLEMQLRRYDVEKWMGRRHLPLDIQKRVRQAVRFQWAATRGVDEKEILEGLPEDLLKSIRRHLFLELVKKVRLFTVMDDQLLDVFIERLHQKLYIEGSEVLRVNQPVHRMLFIVHGNLRSDGADGSFVRLEGGDFCGEELLTWCLERHAVETSDKRLRLRAGQRAVSTRTVKCLGSVEAFSLEFADLEDVVRRFSRSLRNTRVQGAIRYESPSWRTWAAGTIQVYWRYLRNRQRRFSISRRG</sequence>
<dbReference type="Proteomes" id="UP001162992">
    <property type="component" value="Chromosome 19"/>
</dbReference>
<comment type="caution">
    <text evidence="1">The sequence shown here is derived from an EMBL/GenBank/DDBJ whole genome shotgun (WGS) entry which is preliminary data.</text>
</comment>
<gene>
    <name evidence="1" type="ORF">O6H91_19G010900</name>
</gene>
<accession>A0ACC2ASV3</accession>
<name>A0ACC2ASV3_DIPCM</name>
<evidence type="ECO:0000313" key="1">
    <source>
        <dbReference type="EMBL" id="KAJ7520565.1"/>
    </source>
</evidence>
<proteinExistence type="predicted"/>
<organism evidence="1 2">
    <name type="scientific">Diphasiastrum complanatum</name>
    <name type="common">Issler's clubmoss</name>
    <name type="synonym">Lycopodium complanatum</name>
    <dbReference type="NCBI Taxonomy" id="34168"/>
    <lineage>
        <taxon>Eukaryota</taxon>
        <taxon>Viridiplantae</taxon>
        <taxon>Streptophyta</taxon>
        <taxon>Embryophyta</taxon>
        <taxon>Tracheophyta</taxon>
        <taxon>Lycopodiopsida</taxon>
        <taxon>Lycopodiales</taxon>
        <taxon>Lycopodiaceae</taxon>
        <taxon>Lycopodioideae</taxon>
        <taxon>Diphasiastrum</taxon>
    </lineage>
</organism>
<keyword evidence="2" id="KW-1185">Reference proteome</keyword>
<dbReference type="EMBL" id="CM055110">
    <property type="protein sequence ID" value="KAJ7520565.1"/>
    <property type="molecule type" value="Genomic_DNA"/>
</dbReference>
<evidence type="ECO:0000313" key="2">
    <source>
        <dbReference type="Proteomes" id="UP001162992"/>
    </source>
</evidence>